<reference evidence="5 6" key="1">
    <citation type="submission" date="2019-06" db="EMBL/GenBank/DDBJ databases">
        <title>Comparative genomics and metabolomics analyses of clavulanic acid producing Streptomyces species provides insight into specialized metabolism and evolution of beta-lactam biosynthetic gene clusters.</title>
        <authorList>
            <person name="Moore M.A."/>
            <person name="Cruz-Morales P."/>
            <person name="Barona Gomez F."/>
            <person name="Kapil T."/>
        </authorList>
    </citation>
    <scope>NUCLEOTIDE SEQUENCE [LARGE SCALE GENOMIC DNA]</scope>
    <source>
        <strain evidence="5 6">T-272</strain>
    </source>
</reference>
<protein>
    <submittedName>
        <fullName evidence="5">TPM domain-containing protein</fullName>
    </submittedName>
</protein>
<feature type="region of interest" description="Disordered" evidence="2">
    <location>
        <begin position="738"/>
        <end position="758"/>
    </location>
</feature>
<dbReference type="InterPro" id="IPR007621">
    <property type="entry name" value="TPM_dom"/>
</dbReference>
<dbReference type="RefSeq" id="WP_153487036.1">
    <property type="nucleotide sequence ID" value="NZ_VDEQ01000340.1"/>
</dbReference>
<dbReference type="EMBL" id="VDEQ01000340">
    <property type="protein sequence ID" value="MQS39524.1"/>
    <property type="molecule type" value="Genomic_DNA"/>
</dbReference>
<organism evidence="5 6">
    <name type="scientific">Streptomyces katsurahamanus</name>
    <dbReference type="NCBI Taxonomy" id="2577098"/>
    <lineage>
        <taxon>Bacteria</taxon>
        <taxon>Bacillati</taxon>
        <taxon>Actinomycetota</taxon>
        <taxon>Actinomycetes</taxon>
        <taxon>Kitasatosporales</taxon>
        <taxon>Streptomycetaceae</taxon>
        <taxon>Streptomyces</taxon>
    </lineage>
</organism>
<feature type="chain" id="PRO_5045263440" evidence="3">
    <location>
        <begin position="21"/>
        <end position="758"/>
    </location>
</feature>
<feature type="region of interest" description="Disordered" evidence="2">
    <location>
        <begin position="192"/>
        <end position="215"/>
    </location>
</feature>
<evidence type="ECO:0000313" key="6">
    <source>
        <dbReference type="Proteomes" id="UP000460558"/>
    </source>
</evidence>
<feature type="compositionally biased region" description="Low complexity" evidence="2">
    <location>
        <begin position="659"/>
        <end position="676"/>
    </location>
</feature>
<keyword evidence="6" id="KW-1185">Reference proteome</keyword>
<feature type="coiled-coil region" evidence="1">
    <location>
        <begin position="452"/>
        <end position="479"/>
    </location>
</feature>
<feature type="coiled-coil region" evidence="1">
    <location>
        <begin position="545"/>
        <end position="572"/>
    </location>
</feature>
<accession>A0ABW9P278</accession>
<dbReference type="Proteomes" id="UP000460558">
    <property type="component" value="Unassembled WGS sequence"/>
</dbReference>
<evidence type="ECO:0000259" key="4">
    <source>
        <dbReference type="Pfam" id="PF04536"/>
    </source>
</evidence>
<feature type="compositionally biased region" description="Low complexity" evidence="2">
    <location>
        <begin position="626"/>
        <end position="638"/>
    </location>
</feature>
<name>A0ABW9P278_9ACTN</name>
<gene>
    <name evidence="5" type="ORF">FFZ77_29265</name>
</gene>
<keyword evidence="3" id="KW-0732">Signal</keyword>
<proteinExistence type="predicted"/>
<evidence type="ECO:0000313" key="5">
    <source>
        <dbReference type="EMBL" id="MQS39524.1"/>
    </source>
</evidence>
<keyword evidence="1" id="KW-0175">Coiled coil</keyword>
<sequence>MATRVLPVALVAAWWLTVPAAPAALAATALPADTGDTGTGGERAAPAASTGPARGGPPAEDPVTLSRDGQITDRVDAVGDRRPEVEQALDRLYDDERIQLFVVWVREFSGRSAQDWTDATARRNGLGQSDVLLAIATHARQYAYWVDASSPLTNAQLADVASTAVEPALRRNDWAGAAIGAADGYRAVLSGRPVPTPAITPGDPDPGRSGAGPGTGAGDLVVPVLVAGGAAAVAAYAYARRRRRTTARTTPQGGRAGWSSGPAPPVPLAELDAQAGQALVDADDALRTSQEELGFATAQFGEDAARPFQDAVGYAKTQLTAAFRLRQQLDDAQPEDDGARRRMLDEILSRCAEAGRRLDAESAAFDRLRDLERNAPGALAAAQSAFTGLDARLSAAGATLSTLRERYAPSAAAPVADNPAQAGERLAFARTALERASAAVERSDSGTAAVGVRAAEGALDQAERLMAAVERRARELTEAVDRLPGALTETDGDLAEAGGVLEGTAAGVPTAALQGRIARARAVAAEVRGEMAAGPYDPIDALRRVEEADAALDQALAGARESEQEARRARDLLAQATLGARSAIGAAADYITTHRGAVGSEARTRLAEAERRLRRSAELAGGGPDGAVPEGAGPEAAGPRGGGETWHQRDRAPGDLPGAIAEAQQADALARRAQSLAEDDVRGFGGRSGPGGGPGMGGGLGGAVLGGILLGGVLGGGRGGGRGGGYGARGGFGGGGFGGGPGSFGGGGTRGRMGGGRF</sequence>
<feature type="signal peptide" evidence="3">
    <location>
        <begin position="1"/>
        <end position="20"/>
    </location>
</feature>
<feature type="region of interest" description="Disordered" evidence="2">
    <location>
        <begin position="617"/>
        <end position="697"/>
    </location>
</feature>
<evidence type="ECO:0000256" key="1">
    <source>
        <dbReference type="SAM" id="Coils"/>
    </source>
</evidence>
<evidence type="ECO:0000256" key="2">
    <source>
        <dbReference type="SAM" id="MobiDB-lite"/>
    </source>
</evidence>
<comment type="caution">
    <text evidence="5">The sequence shown here is derived from an EMBL/GenBank/DDBJ whole genome shotgun (WGS) entry which is preliminary data.</text>
</comment>
<feature type="region of interest" description="Disordered" evidence="2">
    <location>
        <begin position="242"/>
        <end position="263"/>
    </location>
</feature>
<feature type="compositionally biased region" description="Gly residues" evidence="2">
    <location>
        <begin position="683"/>
        <end position="697"/>
    </location>
</feature>
<feature type="domain" description="TPM" evidence="4">
    <location>
        <begin position="82"/>
        <end position="186"/>
    </location>
</feature>
<evidence type="ECO:0000256" key="3">
    <source>
        <dbReference type="SAM" id="SignalP"/>
    </source>
</evidence>
<feature type="region of interest" description="Disordered" evidence="2">
    <location>
        <begin position="34"/>
        <end position="69"/>
    </location>
</feature>
<dbReference type="Pfam" id="PF04536">
    <property type="entry name" value="TPM_phosphatase"/>
    <property type="match status" value="1"/>
</dbReference>
<dbReference type="Gene3D" id="3.10.310.50">
    <property type="match status" value="1"/>
</dbReference>